<evidence type="ECO:0000256" key="4">
    <source>
        <dbReference type="ARBA" id="ARBA00022692"/>
    </source>
</evidence>
<dbReference type="CDD" id="cd03245">
    <property type="entry name" value="ABCC_bacteriocin_exporters"/>
    <property type="match status" value="1"/>
</dbReference>
<evidence type="ECO:0000256" key="9">
    <source>
        <dbReference type="ARBA" id="ARBA00023136"/>
    </source>
</evidence>
<keyword evidence="7" id="KW-0067">ATP-binding</keyword>
<dbReference type="InterPro" id="IPR005074">
    <property type="entry name" value="Peptidase_C39"/>
</dbReference>
<keyword evidence="16" id="KW-1185">Reference proteome</keyword>
<dbReference type="Pfam" id="PF00005">
    <property type="entry name" value="ABC_tran"/>
    <property type="match status" value="1"/>
</dbReference>
<protein>
    <submittedName>
        <fullName evidence="15">Type I secretion system permease/ATPase</fullName>
    </submittedName>
</protein>
<evidence type="ECO:0000256" key="1">
    <source>
        <dbReference type="ARBA" id="ARBA00004651"/>
    </source>
</evidence>
<comment type="caution">
    <text evidence="15">The sequence shown here is derived from an EMBL/GenBank/DDBJ whole genome shotgun (WGS) entry which is preliminary data.</text>
</comment>
<dbReference type="GO" id="GO:0005524">
    <property type="term" value="F:ATP binding"/>
    <property type="evidence" value="ECO:0007669"/>
    <property type="project" value="UniProtKB-KW"/>
</dbReference>
<evidence type="ECO:0000259" key="13">
    <source>
        <dbReference type="PROSITE" id="PS50929"/>
    </source>
</evidence>
<dbReference type="NCBIfam" id="TIGR03375">
    <property type="entry name" value="type_I_sec_LssB"/>
    <property type="match status" value="1"/>
</dbReference>
<dbReference type="FunFam" id="3.40.50.300:FF:000299">
    <property type="entry name" value="ABC transporter ATP-binding protein/permease"/>
    <property type="match status" value="1"/>
</dbReference>
<keyword evidence="3" id="KW-1003">Cell membrane</keyword>
<keyword evidence="5" id="KW-0547">Nucleotide-binding</keyword>
<dbReference type="Pfam" id="PF00664">
    <property type="entry name" value="ABC_membrane"/>
    <property type="match status" value="1"/>
</dbReference>
<dbReference type="RefSeq" id="WP_193908740.1">
    <property type="nucleotide sequence ID" value="NZ_PRDL01000001.1"/>
</dbReference>
<feature type="region of interest" description="Disordered" evidence="10">
    <location>
        <begin position="1"/>
        <end position="20"/>
    </location>
</feature>
<dbReference type="InterPro" id="IPR017750">
    <property type="entry name" value="ATPase_T1SS"/>
</dbReference>
<sequence>MSTSESVAVPSADETSTSAKLPPSDDLVNCLLLVADAHGIKTTRETLLAGLPLVDQTLSPSLFDRAAVRAGMTSSQTKRLLVHLNPSLFPVILLLKNNRACLLTGIDSEQGVAQLVYPELGKAGVSLSLDELQRDYTGHAIYVRPEQRFDARVADVPKNREGHWFWSVIAAHRRLYRDVLLAALLINMFALAMPLFVMNVYDRVVPNHATDTLWMLSLGIILVLCADAVLRSMRGWFIDIAASRTDVTLSAVIMERVLGMKLAERPASVGSFASGLQGFESIRSFIGSATVVAFIDLPFVLLFLLVIGLISWVLVIPVIIGVIGVLLYTAAVQHKMHALSMSSMEAGAQRNAILVESLSGLETLKTLGAEGRMQLMWERATLFLSRISVRIRMLSCSVTAGTGWAQQTVAVLVIIVGVYQIIDGNLTQGGLIAVYMLSSRVMAPVGQTAGLLMQYHQAATALGALDQVMQKPVERPASAQWISRPRLSGGIEFKQVTFKYPNDSREILRDVSFKIQPGERIAVLGRNGSGKTTLQKLMAGLYTPASGAVLLDGIDIRQLDPAELRRNMGYVSQDVNLFFGSLRDNIVMSNPAVSDERLLEVVRQSGLVDFVNSHPAGLAMPVGERGELLSGGQRQSVTIARALLNDPPIFLLDEPSGAMDHSTEEDFKRTMKNVSAGKTMLVVTHRTSLLELAERIIVIDAGKIVADGPRDQVVEALRQGRIGRAS</sequence>
<evidence type="ECO:0000259" key="12">
    <source>
        <dbReference type="PROSITE" id="PS50893"/>
    </source>
</evidence>
<evidence type="ECO:0000256" key="6">
    <source>
        <dbReference type="ARBA" id="ARBA00022801"/>
    </source>
</evidence>
<dbReference type="CDD" id="cd02421">
    <property type="entry name" value="Peptidase_C39_likeD"/>
    <property type="match status" value="1"/>
</dbReference>
<dbReference type="SMART" id="SM00382">
    <property type="entry name" value="AAA"/>
    <property type="match status" value="1"/>
</dbReference>
<keyword evidence="9 11" id="KW-0472">Membrane</keyword>
<dbReference type="SUPFAM" id="SSF52540">
    <property type="entry name" value="P-loop containing nucleoside triphosphate hydrolases"/>
    <property type="match status" value="1"/>
</dbReference>
<comment type="subcellular location">
    <subcellularLocation>
        <location evidence="1">Cell membrane</location>
        <topology evidence="1">Multi-pass membrane protein</topology>
    </subcellularLocation>
</comment>
<feature type="transmembrane region" description="Helical" evidence="11">
    <location>
        <begin position="285"/>
        <end position="306"/>
    </location>
</feature>
<dbReference type="PANTHER" id="PTHR43394:SF1">
    <property type="entry name" value="ATP-BINDING CASSETTE SUB-FAMILY B MEMBER 10, MITOCHONDRIAL"/>
    <property type="match status" value="1"/>
</dbReference>
<dbReference type="GO" id="GO:0006508">
    <property type="term" value="P:proteolysis"/>
    <property type="evidence" value="ECO:0007669"/>
    <property type="project" value="InterPro"/>
</dbReference>
<proteinExistence type="predicted"/>
<keyword evidence="4 11" id="KW-0812">Transmembrane</keyword>
<dbReference type="GO" id="GO:0015421">
    <property type="term" value="F:ABC-type oligopeptide transporter activity"/>
    <property type="evidence" value="ECO:0007669"/>
    <property type="project" value="TreeGrafter"/>
</dbReference>
<dbReference type="PROSITE" id="PS50929">
    <property type="entry name" value="ABC_TM1F"/>
    <property type="match status" value="1"/>
</dbReference>
<evidence type="ECO:0000256" key="10">
    <source>
        <dbReference type="SAM" id="MobiDB-lite"/>
    </source>
</evidence>
<feature type="transmembrane region" description="Helical" evidence="11">
    <location>
        <begin position="179"/>
        <end position="201"/>
    </location>
</feature>
<name>A0A928V1P2_9GAMM</name>
<dbReference type="InterPro" id="IPR011527">
    <property type="entry name" value="ABC1_TM_dom"/>
</dbReference>
<evidence type="ECO:0000256" key="2">
    <source>
        <dbReference type="ARBA" id="ARBA00022448"/>
    </source>
</evidence>
<reference evidence="15" key="1">
    <citation type="submission" date="2018-07" db="EMBL/GenBank/DDBJ databases">
        <title>Genome assembly of strain Ka43.</title>
        <authorList>
            <person name="Kukolya J."/>
            <person name="Nagy I."/>
            <person name="Horvath B."/>
            <person name="Toth A."/>
        </authorList>
    </citation>
    <scope>NUCLEOTIDE SEQUENCE</scope>
    <source>
        <strain evidence="15">KB43</strain>
    </source>
</reference>
<dbReference type="InterPro" id="IPR027417">
    <property type="entry name" value="P-loop_NTPase"/>
</dbReference>
<dbReference type="InterPro" id="IPR003439">
    <property type="entry name" value="ABC_transporter-like_ATP-bd"/>
</dbReference>
<evidence type="ECO:0000256" key="5">
    <source>
        <dbReference type="ARBA" id="ARBA00022741"/>
    </source>
</evidence>
<evidence type="ECO:0000256" key="7">
    <source>
        <dbReference type="ARBA" id="ARBA00022840"/>
    </source>
</evidence>
<dbReference type="SUPFAM" id="SSF90123">
    <property type="entry name" value="ABC transporter transmembrane region"/>
    <property type="match status" value="1"/>
</dbReference>
<feature type="transmembrane region" description="Helical" evidence="11">
    <location>
        <begin position="213"/>
        <end position="230"/>
    </location>
</feature>
<dbReference type="CDD" id="cd18587">
    <property type="entry name" value="ABC_6TM_LapB_like"/>
    <property type="match status" value="1"/>
</dbReference>
<dbReference type="GO" id="GO:0016887">
    <property type="term" value="F:ATP hydrolysis activity"/>
    <property type="evidence" value="ECO:0007669"/>
    <property type="project" value="InterPro"/>
</dbReference>
<dbReference type="InterPro" id="IPR036640">
    <property type="entry name" value="ABC1_TM_sf"/>
</dbReference>
<dbReference type="PROSITE" id="PS50893">
    <property type="entry name" value="ABC_TRANSPORTER_2"/>
    <property type="match status" value="1"/>
</dbReference>
<dbReference type="GO" id="GO:0008233">
    <property type="term" value="F:peptidase activity"/>
    <property type="evidence" value="ECO:0007669"/>
    <property type="project" value="InterPro"/>
</dbReference>
<dbReference type="Proteomes" id="UP000652567">
    <property type="component" value="Unassembled WGS sequence"/>
</dbReference>
<keyword evidence="2" id="KW-0813">Transport</keyword>
<feature type="domain" description="Peptidase C39" evidence="14">
    <location>
        <begin position="20"/>
        <end position="143"/>
    </location>
</feature>
<dbReference type="InterPro" id="IPR039421">
    <property type="entry name" value="Type_1_exporter"/>
</dbReference>
<dbReference type="PROSITE" id="PS50990">
    <property type="entry name" value="PEPTIDASE_C39"/>
    <property type="match status" value="1"/>
</dbReference>
<evidence type="ECO:0000256" key="3">
    <source>
        <dbReference type="ARBA" id="ARBA00022475"/>
    </source>
</evidence>
<dbReference type="Gene3D" id="3.90.70.10">
    <property type="entry name" value="Cysteine proteinases"/>
    <property type="match status" value="1"/>
</dbReference>
<keyword evidence="8 11" id="KW-1133">Transmembrane helix</keyword>
<organism evidence="15 16">
    <name type="scientific">Cellvibrio polysaccharolyticus</name>
    <dbReference type="NCBI Taxonomy" id="2082724"/>
    <lineage>
        <taxon>Bacteria</taxon>
        <taxon>Pseudomonadati</taxon>
        <taxon>Pseudomonadota</taxon>
        <taxon>Gammaproteobacteria</taxon>
        <taxon>Cellvibrionales</taxon>
        <taxon>Cellvibrionaceae</taxon>
        <taxon>Cellvibrio</taxon>
    </lineage>
</organism>
<dbReference type="EMBL" id="PRDL01000001">
    <property type="protein sequence ID" value="MBE8717128.1"/>
    <property type="molecule type" value="Genomic_DNA"/>
</dbReference>
<evidence type="ECO:0000259" key="14">
    <source>
        <dbReference type="PROSITE" id="PS50990"/>
    </source>
</evidence>
<evidence type="ECO:0000256" key="8">
    <source>
        <dbReference type="ARBA" id="ARBA00022989"/>
    </source>
</evidence>
<dbReference type="Gene3D" id="3.40.50.300">
    <property type="entry name" value="P-loop containing nucleotide triphosphate hydrolases"/>
    <property type="match status" value="1"/>
</dbReference>
<keyword evidence="6" id="KW-0378">Hydrolase</keyword>
<dbReference type="AlphaFoldDB" id="A0A928V1P2"/>
<evidence type="ECO:0000313" key="15">
    <source>
        <dbReference type="EMBL" id="MBE8717128.1"/>
    </source>
</evidence>
<feature type="transmembrane region" description="Helical" evidence="11">
    <location>
        <begin position="312"/>
        <end position="331"/>
    </location>
</feature>
<dbReference type="PANTHER" id="PTHR43394">
    <property type="entry name" value="ATP-DEPENDENT PERMEASE MDL1, MITOCHONDRIAL"/>
    <property type="match status" value="1"/>
</dbReference>
<evidence type="ECO:0000256" key="11">
    <source>
        <dbReference type="SAM" id="Phobius"/>
    </source>
</evidence>
<evidence type="ECO:0000313" key="16">
    <source>
        <dbReference type="Proteomes" id="UP000652567"/>
    </source>
</evidence>
<dbReference type="InterPro" id="IPR003593">
    <property type="entry name" value="AAA+_ATPase"/>
</dbReference>
<dbReference type="GO" id="GO:0005886">
    <property type="term" value="C:plasma membrane"/>
    <property type="evidence" value="ECO:0007669"/>
    <property type="project" value="UniProtKB-SubCell"/>
</dbReference>
<gene>
    <name evidence="15" type="ORF">C4F51_08000</name>
</gene>
<accession>A0A928V1P2</accession>
<dbReference type="Gene3D" id="1.20.1560.10">
    <property type="entry name" value="ABC transporter type 1, transmembrane domain"/>
    <property type="match status" value="1"/>
</dbReference>
<feature type="domain" description="ABC transporter" evidence="12">
    <location>
        <begin position="491"/>
        <end position="726"/>
    </location>
</feature>
<feature type="domain" description="ABC transmembrane type-1" evidence="13">
    <location>
        <begin position="179"/>
        <end position="457"/>
    </location>
</feature>